<gene>
    <name evidence="2" type="ORF">LYPA_23C012072</name>
</gene>
<reference evidence="2 3" key="1">
    <citation type="submission" date="2019-01" db="EMBL/GenBank/DDBJ databases">
        <authorList>
            <person name="Alioto T."/>
            <person name="Alioto T."/>
        </authorList>
    </citation>
    <scope>NUCLEOTIDE SEQUENCE [LARGE SCALE GENOMIC DNA]</scope>
</reference>
<feature type="compositionally biased region" description="Acidic residues" evidence="1">
    <location>
        <begin position="7"/>
        <end position="16"/>
    </location>
</feature>
<keyword evidence="3" id="KW-1185">Reference proteome</keyword>
<proteinExistence type="predicted"/>
<organism evidence="2 3">
    <name type="scientific">Lynx pardinus</name>
    <name type="common">Iberian lynx</name>
    <name type="synonym">Felis pardina</name>
    <dbReference type="NCBI Taxonomy" id="191816"/>
    <lineage>
        <taxon>Eukaryota</taxon>
        <taxon>Metazoa</taxon>
        <taxon>Chordata</taxon>
        <taxon>Craniata</taxon>
        <taxon>Vertebrata</taxon>
        <taxon>Euteleostomi</taxon>
        <taxon>Mammalia</taxon>
        <taxon>Eutheria</taxon>
        <taxon>Laurasiatheria</taxon>
        <taxon>Carnivora</taxon>
        <taxon>Feliformia</taxon>
        <taxon>Felidae</taxon>
        <taxon>Felinae</taxon>
        <taxon>Lynx</taxon>
    </lineage>
</organism>
<name>A0A485NDP6_LYNPA</name>
<dbReference type="AlphaFoldDB" id="A0A485NDP6"/>
<evidence type="ECO:0000256" key="1">
    <source>
        <dbReference type="SAM" id="MobiDB-lite"/>
    </source>
</evidence>
<protein>
    <submittedName>
        <fullName evidence="2">Uncharacterized protein</fullName>
    </submittedName>
</protein>
<evidence type="ECO:0000313" key="3">
    <source>
        <dbReference type="Proteomes" id="UP000386466"/>
    </source>
</evidence>
<dbReference type="Proteomes" id="UP000386466">
    <property type="component" value="Unassembled WGS sequence"/>
</dbReference>
<accession>A0A485NDP6</accession>
<sequence>TNHGEDEGGGDTDSVDEAGCNESQGEAEKNPKEGLCLESGAKDKILQATEGSEREDEETRAQQPPLDVEPLCRG</sequence>
<evidence type="ECO:0000313" key="2">
    <source>
        <dbReference type="EMBL" id="VFV30463.1"/>
    </source>
</evidence>
<dbReference type="EMBL" id="CAAGRJ010014197">
    <property type="protein sequence ID" value="VFV30463.1"/>
    <property type="molecule type" value="Genomic_DNA"/>
</dbReference>
<feature type="non-terminal residue" evidence="2">
    <location>
        <position position="1"/>
    </location>
</feature>
<feature type="region of interest" description="Disordered" evidence="1">
    <location>
        <begin position="1"/>
        <end position="74"/>
    </location>
</feature>